<dbReference type="RefSeq" id="WP_311785691.1">
    <property type="nucleotide sequence ID" value="NZ_JALDYY010000002.1"/>
</dbReference>
<dbReference type="Proteomes" id="UP001161580">
    <property type="component" value="Unassembled WGS sequence"/>
</dbReference>
<accession>A0AAE3U2M5</accession>
<feature type="repeat" description="TPR" evidence="1">
    <location>
        <begin position="491"/>
        <end position="524"/>
    </location>
</feature>
<keyword evidence="1" id="KW-0802">TPR repeat</keyword>
<feature type="repeat" description="TPR" evidence="1">
    <location>
        <begin position="457"/>
        <end position="490"/>
    </location>
</feature>
<dbReference type="PROSITE" id="PS50293">
    <property type="entry name" value="TPR_REGION"/>
    <property type="match status" value="1"/>
</dbReference>
<organism evidence="4 5">
    <name type="scientific">Ferirhizobium litorale</name>
    <dbReference type="NCBI Taxonomy" id="2927786"/>
    <lineage>
        <taxon>Bacteria</taxon>
        <taxon>Pseudomonadati</taxon>
        <taxon>Pseudomonadota</taxon>
        <taxon>Alphaproteobacteria</taxon>
        <taxon>Hyphomicrobiales</taxon>
        <taxon>Rhizobiaceae</taxon>
        <taxon>Ferirhizobium</taxon>
    </lineage>
</organism>
<keyword evidence="2" id="KW-0472">Membrane</keyword>
<dbReference type="SUPFAM" id="SSF52964">
    <property type="entry name" value="TolB, N-terminal domain"/>
    <property type="match status" value="1"/>
</dbReference>
<dbReference type="GO" id="GO:0035556">
    <property type="term" value="P:intracellular signal transduction"/>
    <property type="evidence" value="ECO:0007669"/>
    <property type="project" value="InterPro"/>
</dbReference>
<protein>
    <submittedName>
        <fullName evidence="4">Adenylate/guanylate cyclase domain-containing protein</fullName>
    </submittedName>
</protein>
<dbReference type="SUPFAM" id="SSF48452">
    <property type="entry name" value="TPR-like"/>
    <property type="match status" value="1"/>
</dbReference>
<evidence type="ECO:0000313" key="4">
    <source>
        <dbReference type="EMBL" id="MDI7921523.1"/>
    </source>
</evidence>
<evidence type="ECO:0000256" key="2">
    <source>
        <dbReference type="SAM" id="Phobius"/>
    </source>
</evidence>
<dbReference type="AlphaFoldDB" id="A0AAE3U2M5"/>
<gene>
    <name evidence="4" type="ORF">MRS75_05415</name>
</gene>
<dbReference type="CDD" id="cd07302">
    <property type="entry name" value="CHD"/>
    <property type="match status" value="1"/>
</dbReference>
<dbReference type="Gene3D" id="3.40.50.10070">
    <property type="entry name" value="TolB, N-terminal domain"/>
    <property type="match status" value="1"/>
</dbReference>
<name>A0AAE3U2M5_9HYPH</name>
<dbReference type="PANTHER" id="PTHR43081">
    <property type="entry name" value="ADENYLATE CYCLASE, TERMINAL-DIFFERENTIATION SPECIFIC-RELATED"/>
    <property type="match status" value="1"/>
</dbReference>
<dbReference type="GO" id="GO:0004016">
    <property type="term" value="F:adenylate cyclase activity"/>
    <property type="evidence" value="ECO:0007669"/>
    <property type="project" value="UniProtKB-ARBA"/>
</dbReference>
<dbReference type="GO" id="GO:0006171">
    <property type="term" value="P:cAMP biosynthetic process"/>
    <property type="evidence" value="ECO:0007669"/>
    <property type="project" value="TreeGrafter"/>
</dbReference>
<sequence length="620" mass="68138">MEQHGSPRKLAAILIADAVGFSRQMGADDERALRVLLARRNLIEEVVARHHGRVFGEAGDSVAAEFASAVDALAAALDAQSAIVALNREAPEAERMSFRIGINLGDVIVEDHDLFGDGVNVAERLQVSAEPDGICISGSIEEQVRDKFDAEFVDLGTMQFKNIARPMRVFLVRQPGGSAKGKVTGRWIRSDRGWWAKAVAAGVAMAMIVGLAALYLSGWQGGEQPAVTVSGPPTVAVLPFANLSGDSAQDYFSDGVTEDIVAALGRFQNLFVLAHRATARFKNSTADPSELRQQLGVRYIVIGSVRRSGDRIRVSVDLTDTDTNRHLWSRQFDRSLTDLFTVQTEITRDITGALAIKLTRIEQDRAFAKETRNLQAYDLFLQGRTYLALSERSDVLRARALFESAIDLDPRYAAAISALGETYQLEATMGWTEFVGDSLKQAEALARKALDLSPDQTDARQLLAFIYLARGEYDRAITETNRAIEINPSDAYGYAALGATMMWSGDAEEAIAAIERAKALDPTLHRDFIFALAFAYYLANRYEDAVATFQSIAAAEAEYNVYAGLAASYAQLGRDQEAKRTADEVKRRWPFFTIASFAEQWKDEKSRQHIAEGLRKAGLT</sequence>
<proteinExistence type="predicted"/>
<reference evidence="4" key="1">
    <citation type="submission" date="2022-03" db="EMBL/GenBank/DDBJ databases">
        <title>Fererhizobium litorale gen. nov., sp. nov., isolated from sandy sediments of the Sea of Japan seashore.</title>
        <authorList>
            <person name="Romanenko L."/>
            <person name="Kurilenko V."/>
            <person name="Otstavnykh N."/>
            <person name="Svetashev V."/>
            <person name="Tekutyeva L."/>
            <person name="Isaeva M."/>
            <person name="Mikhailov V."/>
        </authorList>
    </citation>
    <scope>NUCLEOTIDE SEQUENCE</scope>
    <source>
        <strain evidence="4">KMM 9576</strain>
    </source>
</reference>
<dbReference type="SMART" id="SM00028">
    <property type="entry name" value="TPR"/>
    <property type="match status" value="5"/>
</dbReference>
<comment type="caution">
    <text evidence="4">The sequence shown here is derived from an EMBL/GenBank/DDBJ whole genome shotgun (WGS) entry which is preliminary data.</text>
</comment>
<keyword evidence="5" id="KW-1185">Reference proteome</keyword>
<dbReference type="SUPFAM" id="SSF55073">
    <property type="entry name" value="Nucleotide cyclase"/>
    <property type="match status" value="1"/>
</dbReference>
<dbReference type="Gene3D" id="1.25.40.10">
    <property type="entry name" value="Tetratricopeptide repeat domain"/>
    <property type="match status" value="2"/>
</dbReference>
<dbReference type="InterPro" id="IPR050697">
    <property type="entry name" value="Adenylyl/Guanylyl_Cyclase_3/4"/>
</dbReference>
<dbReference type="EMBL" id="JALDYZ010000002">
    <property type="protein sequence ID" value="MDI7921523.1"/>
    <property type="molecule type" value="Genomic_DNA"/>
</dbReference>
<dbReference type="InterPro" id="IPR011990">
    <property type="entry name" value="TPR-like_helical_dom_sf"/>
</dbReference>
<evidence type="ECO:0000313" key="5">
    <source>
        <dbReference type="Proteomes" id="UP001161580"/>
    </source>
</evidence>
<keyword evidence="2" id="KW-0812">Transmembrane</keyword>
<evidence type="ECO:0000259" key="3">
    <source>
        <dbReference type="PROSITE" id="PS50125"/>
    </source>
</evidence>
<dbReference type="InterPro" id="IPR029787">
    <property type="entry name" value="Nucleotide_cyclase"/>
</dbReference>
<dbReference type="Pfam" id="PF14559">
    <property type="entry name" value="TPR_19"/>
    <property type="match status" value="2"/>
</dbReference>
<keyword evidence="2" id="KW-1133">Transmembrane helix</keyword>
<feature type="transmembrane region" description="Helical" evidence="2">
    <location>
        <begin position="194"/>
        <end position="216"/>
    </location>
</feature>
<dbReference type="PROSITE" id="PS50125">
    <property type="entry name" value="GUANYLATE_CYCLASE_2"/>
    <property type="match status" value="1"/>
</dbReference>
<dbReference type="PROSITE" id="PS50005">
    <property type="entry name" value="TPR"/>
    <property type="match status" value="2"/>
</dbReference>
<dbReference type="InterPro" id="IPR019734">
    <property type="entry name" value="TPR_rpt"/>
</dbReference>
<dbReference type="InterPro" id="IPR001054">
    <property type="entry name" value="A/G_cyclase"/>
</dbReference>
<evidence type="ECO:0000256" key="1">
    <source>
        <dbReference type="PROSITE-ProRule" id="PRU00339"/>
    </source>
</evidence>
<feature type="domain" description="Guanylate cyclase" evidence="3">
    <location>
        <begin position="12"/>
        <end position="126"/>
    </location>
</feature>
<dbReference type="Pfam" id="PF00211">
    <property type="entry name" value="Guanylate_cyc"/>
    <property type="match status" value="1"/>
</dbReference>
<dbReference type="PANTHER" id="PTHR43081:SF19">
    <property type="entry name" value="PH-SENSITIVE ADENYLATE CYCLASE RV1264"/>
    <property type="match status" value="1"/>
</dbReference>
<dbReference type="Gene3D" id="3.30.70.1230">
    <property type="entry name" value="Nucleotide cyclase"/>
    <property type="match status" value="1"/>
</dbReference>